<dbReference type="AlphaFoldDB" id="A0A194R572"/>
<feature type="region of interest" description="Disordered" evidence="1">
    <location>
        <begin position="1"/>
        <end position="20"/>
    </location>
</feature>
<evidence type="ECO:0000313" key="2">
    <source>
        <dbReference type="EMBL" id="KPJ11011.1"/>
    </source>
</evidence>
<proteinExistence type="predicted"/>
<accession>A0A194R572</accession>
<evidence type="ECO:0000313" key="3">
    <source>
        <dbReference type="Proteomes" id="UP000053240"/>
    </source>
</evidence>
<dbReference type="InParanoid" id="A0A194R572"/>
<keyword evidence="3" id="KW-1185">Reference proteome</keyword>
<dbReference type="EMBL" id="KQ460890">
    <property type="protein sequence ID" value="KPJ11011.1"/>
    <property type="molecule type" value="Genomic_DNA"/>
</dbReference>
<name>A0A194R572_PAPMA</name>
<sequence>MDIRNTRGTADALPAFTPIGSPSRTSSATRLFDKLRTRICRSKTLFVHQEEGAESVITEPSPRNHRSTNLLKDHALSECTTRTILNDGRSEKYSCHLCSFDADRITVLDRHLLNHHKIGLENLLKLVMSKTKDGLSDDAAIIDEYGVRQPYYKQADDIIEEGEFIIETVTPKIKILKHAAVNTDLKWNDIPELKNNYRMIKKELERLIDSPIEDNQKDKLLLKMQSLNECMCKFVDSSNTLKKVLTKNILKNEHASGPVFSLGLGELVLHSINMIIILYIELLIFKTYCSQETPREWERPHSEKLERNKCKHDIR</sequence>
<evidence type="ECO:0000256" key="1">
    <source>
        <dbReference type="SAM" id="MobiDB-lite"/>
    </source>
</evidence>
<protein>
    <submittedName>
        <fullName evidence="2">Uncharacterized protein</fullName>
    </submittedName>
</protein>
<organism evidence="2 3">
    <name type="scientific">Papilio machaon</name>
    <name type="common">Old World swallowtail butterfly</name>
    <dbReference type="NCBI Taxonomy" id="76193"/>
    <lineage>
        <taxon>Eukaryota</taxon>
        <taxon>Metazoa</taxon>
        <taxon>Ecdysozoa</taxon>
        <taxon>Arthropoda</taxon>
        <taxon>Hexapoda</taxon>
        <taxon>Insecta</taxon>
        <taxon>Pterygota</taxon>
        <taxon>Neoptera</taxon>
        <taxon>Endopterygota</taxon>
        <taxon>Lepidoptera</taxon>
        <taxon>Glossata</taxon>
        <taxon>Ditrysia</taxon>
        <taxon>Papilionoidea</taxon>
        <taxon>Papilionidae</taxon>
        <taxon>Papilioninae</taxon>
        <taxon>Papilio</taxon>
    </lineage>
</organism>
<reference evidence="2 3" key="1">
    <citation type="journal article" date="2015" name="Nat. Commun.">
        <title>Outbred genome sequencing and CRISPR/Cas9 gene editing in butterflies.</title>
        <authorList>
            <person name="Li X."/>
            <person name="Fan D."/>
            <person name="Zhang W."/>
            <person name="Liu G."/>
            <person name="Zhang L."/>
            <person name="Zhao L."/>
            <person name="Fang X."/>
            <person name="Chen L."/>
            <person name="Dong Y."/>
            <person name="Chen Y."/>
            <person name="Ding Y."/>
            <person name="Zhao R."/>
            <person name="Feng M."/>
            <person name="Zhu Y."/>
            <person name="Feng Y."/>
            <person name="Jiang X."/>
            <person name="Zhu D."/>
            <person name="Xiang H."/>
            <person name="Feng X."/>
            <person name="Li S."/>
            <person name="Wang J."/>
            <person name="Zhang G."/>
            <person name="Kronforst M.R."/>
            <person name="Wang W."/>
        </authorList>
    </citation>
    <scope>NUCLEOTIDE SEQUENCE [LARGE SCALE GENOMIC DNA]</scope>
    <source>
        <strain evidence="2">Ya'a_city_454_Pm</strain>
        <tissue evidence="2">Whole body</tissue>
    </source>
</reference>
<dbReference type="Proteomes" id="UP000053240">
    <property type="component" value="Unassembled WGS sequence"/>
</dbReference>
<gene>
    <name evidence="2" type="ORF">RR48_10191</name>
</gene>